<organism evidence="3 4">
    <name type="scientific">Buddleja alternifolia</name>
    <dbReference type="NCBI Taxonomy" id="168488"/>
    <lineage>
        <taxon>Eukaryota</taxon>
        <taxon>Viridiplantae</taxon>
        <taxon>Streptophyta</taxon>
        <taxon>Embryophyta</taxon>
        <taxon>Tracheophyta</taxon>
        <taxon>Spermatophyta</taxon>
        <taxon>Magnoliopsida</taxon>
        <taxon>eudicotyledons</taxon>
        <taxon>Gunneridae</taxon>
        <taxon>Pentapetalae</taxon>
        <taxon>asterids</taxon>
        <taxon>lamiids</taxon>
        <taxon>Lamiales</taxon>
        <taxon>Scrophulariaceae</taxon>
        <taxon>Buddlejeae</taxon>
        <taxon>Buddleja</taxon>
    </lineage>
</organism>
<dbReference type="PANTHER" id="PTHR47926">
    <property type="entry name" value="PENTATRICOPEPTIDE REPEAT-CONTAINING PROTEIN"/>
    <property type="match status" value="1"/>
</dbReference>
<evidence type="ECO:0000256" key="2">
    <source>
        <dbReference type="PROSITE-ProRule" id="PRU00708"/>
    </source>
</evidence>
<keyword evidence="4" id="KW-1185">Reference proteome</keyword>
<accession>A0AAV6WS42</accession>
<evidence type="ECO:0000256" key="1">
    <source>
        <dbReference type="ARBA" id="ARBA00022737"/>
    </source>
</evidence>
<dbReference type="InterPro" id="IPR011990">
    <property type="entry name" value="TPR-like_helical_dom_sf"/>
</dbReference>
<dbReference type="EMBL" id="WHWC01000014">
    <property type="protein sequence ID" value="KAG8369795.1"/>
    <property type="molecule type" value="Genomic_DNA"/>
</dbReference>
<dbReference type="Pfam" id="PF20431">
    <property type="entry name" value="E_motif"/>
    <property type="match status" value="1"/>
</dbReference>
<name>A0AAV6WS42_9LAMI</name>
<dbReference type="InterPro" id="IPR046848">
    <property type="entry name" value="E_motif"/>
</dbReference>
<reference evidence="3" key="1">
    <citation type="submission" date="2019-10" db="EMBL/GenBank/DDBJ databases">
        <authorList>
            <person name="Zhang R."/>
            <person name="Pan Y."/>
            <person name="Wang J."/>
            <person name="Ma R."/>
            <person name="Yu S."/>
        </authorList>
    </citation>
    <scope>NUCLEOTIDE SEQUENCE</scope>
    <source>
        <strain evidence="3">LA-IB0</strain>
        <tissue evidence="3">Leaf</tissue>
    </source>
</reference>
<evidence type="ECO:0000313" key="4">
    <source>
        <dbReference type="Proteomes" id="UP000826271"/>
    </source>
</evidence>
<sequence length="135" mass="14590">MVDLLGKFGLLDEAMIILNKMSVNGLEVHASVWGASLGACRMHKNVFVAEIAGEKILELEPSNSGVYMILAEIFLASGRKQEAYNMWIRMKEKGVKSNLAVVGLSLASVVPIPGIPKTTQCVPQRGSVQSESMSQ</sequence>
<evidence type="ECO:0008006" key="5">
    <source>
        <dbReference type="Google" id="ProtNLM"/>
    </source>
</evidence>
<dbReference type="Proteomes" id="UP000826271">
    <property type="component" value="Unassembled WGS sequence"/>
</dbReference>
<dbReference type="Pfam" id="PF01535">
    <property type="entry name" value="PPR"/>
    <property type="match status" value="1"/>
</dbReference>
<dbReference type="InterPro" id="IPR046960">
    <property type="entry name" value="PPR_At4g14850-like_plant"/>
</dbReference>
<protein>
    <recommendedName>
        <fullName evidence="5">Pentatricopeptide repeat-containing protein</fullName>
    </recommendedName>
</protein>
<comment type="caution">
    <text evidence="3">The sequence shown here is derived from an EMBL/GenBank/DDBJ whole genome shotgun (WGS) entry which is preliminary data.</text>
</comment>
<proteinExistence type="predicted"/>
<dbReference type="GO" id="GO:0003723">
    <property type="term" value="F:RNA binding"/>
    <property type="evidence" value="ECO:0007669"/>
    <property type="project" value="InterPro"/>
</dbReference>
<evidence type="ECO:0000313" key="3">
    <source>
        <dbReference type="EMBL" id="KAG8369795.1"/>
    </source>
</evidence>
<feature type="repeat" description="PPR" evidence="2">
    <location>
        <begin position="63"/>
        <end position="97"/>
    </location>
</feature>
<dbReference type="InterPro" id="IPR002885">
    <property type="entry name" value="PPR_rpt"/>
</dbReference>
<dbReference type="AlphaFoldDB" id="A0AAV6WS42"/>
<dbReference type="Gene3D" id="1.25.40.10">
    <property type="entry name" value="Tetratricopeptide repeat domain"/>
    <property type="match status" value="1"/>
</dbReference>
<gene>
    <name evidence="3" type="ORF">BUALT_Bualt14G0050800</name>
</gene>
<dbReference type="GO" id="GO:0009451">
    <property type="term" value="P:RNA modification"/>
    <property type="evidence" value="ECO:0007669"/>
    <property type="project" value="InterPro"/>
</dbReference>
<keyword evidence="1" id="KW-0677">Repeat</keyword>
<dbReference type="PROSITE" id="PS51375">
    <property type="entry name" value="PPR"/>
    <property type="match status" value="1"/>
</dbReference>
<dbReference type="PANTHER" id="PTHR47926:SF347">
    <property type="entry name" value="PENTATRICOPEPTIDE REPEAT-CONTAINING PROTEIN"/>
    <property type="match status" value="1"/>
</dbReference>